<organism evidence="1 2">
    <name type="scientific">Brachionus calyciflorus</name>
    <dbReference type="NCBI Taxonomy" id="104777"/>
    <lineage>
        <taxon>Eukaryota</taxon>
        <taxon>Metazoa</taxon>
        <taxon>Spiralia</taxon>
        <taxon>Gnathifera</taxon>
        <taxon>Rotifera</taxon>
        <taxon>Eurotatoria</taxon>
        <taxon>Monogononta</taxon>
        <taxon>Pseudotrocha</taxon>
        <taxon>Ploima</taxon>
        <taxon>Brachionidae</taxon>
        <taxon>Brachionus</taxon>
    </lineage>
</organism>
<feature type="non-terminal residue" evidence="1">
    <location>
        <position position="1"/>
    </location>
</feature>
<proteinExistence type="predicted"/>
<evidence type="ECO:0000313" key="2">
    <source>
        <dbReference type="Proteomes" id="UP000663879"/>
    </source>
</evidence>
<keyword evidence="2" id="KW-1185">Reference proteome</keyword>
<evidence type="ECO:0000313" key="1">
    <source>
        <dbReference type="EMBL" id="CAF1048838.1"/>
    </source>
</evidence>
<protein>
    <submittedName>
        <fullName evidence="1">Uncharacterized protein</fullName>
    </submittedName>
</protein>
<sequence>MKLQEKNTNLNFYNKLNDKSIGLTERLKLAKNSWDAKDCGRIGKHQLIIDWTVDLLINKKNNSLNELEQVTVWERLNYFLENSSSETNPINNGQAFAQTLIDNLN</sequence>
<dbReference type="Proteomes" id="UP000663879">
    <property type="component" value="Unassembled WGS sequence"/>
</dbReference>
<gene>
    <name evidence="1" type="ORF">OXX778_LOCUS18722</name>
</gene>
<reference evidence="1" key="1">
    <citation type="submission" date="2021-02" db="EMBL/GenBank/DDBJ databases">
        <authorList>
            <person name="Nowell W R."/>
        </authorList>
    </citation>
    <scope>NUCLEOTIDE SEQUENCE</scope>
    <source>
        <strain evidence="1">Ploen Becks lab</strain>
    </source>
</reference>
<dbReference type="OrthoDB" id="160374at2759"/>
<name>A0A814K7P5_9BILA</name>
<dbReference type="EMBL" id="CAJNOC010005313">
    <property type="protein sequence ID" value="CAF1048838.1"/>
    <property type="molecule type" value="Genomic_DNA"/>
</dbReference>
<dbReference type="AlphaFoldDB" id="A0A814K7P5"/>
<comment type="caution">
    <text evidence="1">The sequence shown here is derived from an EMBL/GenBank/DDBJ whole genome shotgun (WGS) entry which is preliminary data.</text>
</comment>
<accession>A0A814K7P5</accession>